<evidence type="ECO:0000259" key="1">
    <source>
        <dbReference type="Pfam" id="PF07883"/>
    </source>
</evidence>
<protein>
    <submittedName>
        <fullName evidence="2">Cupin domain-containing protein</fullName>
    </submittedName>
</protein>
<evidence type="ECO:0000313" key="2">
    <source>
        <dbReference type="EMBL" id="MPQ42215.1"/>
    </source>
</evidence>
<dbReference type="RefSeq" id="WP_152886658.1">
    <property type="nucleotide sequence ID" value="NZ_WHJC01000001.1"/>
</dbReference>
<name>A0A6I1MFU0_9CLOT</name>
<comment type="caution">
    <text evidence="2">The sequence shown here is derived from an EMBL/GenBank/DDBJ whole genome shotgun (WGS) entry which is preliminary data.</text>
</comment>
<sequence>MFKTVPVNLDKIEELNHLLVQNDCFKSIFFKFEKGKGLPNHSHNGFATIQIINGSINIDFINGEHFLLTKGDFLPFNAKIEHNIKANELSKILVTISK</sequence>
<dbReference type="OrthoDB" id="1752602at2"/>
<gene>
    <name evidence="2" type="ORF">GBZ86_00350</name>
</gene>
<dbReference type="InterPro" id="IPR011051">
    <property type="entry name" value="RmlC_Cupin_sf"/>
</dbReference>
<dbReference type="EMBL" id="WHJC01000001">
    <property type="protein sequence ID" value="MPQ42215.1"/>
    <property type="molecule type" value="Genomic_DNA"/>
</dbReference>
<accession>A0A6I1MFU0</accession>
<dbReference type="AlphaFoldDB" id="A0A6I1MFU0"/>
<keyword evidence="3" id="KW-1185">Reference proteome</keyword>
<dbReference type="Proteomes" id="UP000430345">
    <property type="component" value="Unassembled WGS sequence"/>
</dbReference>
<dbReference type="Gene3D" id="2.60.120.10">
    <property type="entry name" value="Jelly Rolls"/>
    <property type="match status" value="1"/>
</dbReference>
<dbReference type="Pfam" id="PF07883">
    <property type="entry name" value="Cupin_2"/>
    <property type="match status" value="1"/>
</dbReference>
<proteinExistence type="predicted"/>
<organism evidence="2 3">
    <name type="scientific">Clostridium tarantellae</name>
    <dbReference type="NCBI Taxonomy" id="39493"/>
    <lineage>
        <taxon>Bacteria</taxon>
        <taxon>Bacillati</taxon>
        <taxon>Bacillota</taxon>
        <taxon>Clostridia</taxon>
        <taxon>Eubacteriales</taxon>
        <taxon>Clostridiaceae</taxon>
        <taxon>Clostridium</taxon>
    </lineage>
</organism>
<dbReference type="InterPro" id="IPR014710">
    <property type="entry name" value="RmlC-like_jellyroll"/>
</dbReference>
<reference evidence="2 3" key="1">
    <citation type="submission" date="2019-10" db="EMBL/GenBank/DDBJ databases">
        <title>The Genome Sequence of Clostridium tarantellae Isolated from Fish Brain.</title>
        <authorList>
            <person name="Bano L."/>
            <person name="Kiel M."/>
            <person name="Sales G."/>
            <person name="Doxey A.C."/>
            <person name="Mansfield M.J."/>
            <person name="Schiavone M."/>
            <person name="Rossetto O."/>
            <person name="Pirazzini M."/>
            <person name="Dobrindt U."/>
            <person name="Montecucco C."/>
        </authorList>
    </citation>
    <scope>NUCLEOTIDE SEQUENCE [LARGE SCALE GENOMIC DNA]</scope>
    <source>
        <strain evidence="2 3">DSM 3997</strain>
    </source>
</reference>
<dbReference type="SUPFAM" id="SSF51182">
    <property type="entry name" value="RmlC-like cupins"/>
    <property type="match status" value="1"/>
</dbReference>
<feature type="domain" description="Cupin type-2" evidence="1">
    <location>
        <begin position="29"/>
        <end position="87"/>
    </location>
</feature>
<dbReference type="InterPro" id="IPR013096">
    <property type="entry name" value="Cupin_2"/>
</dbReference>
<evidence type="ECO:0000313" key="3">
    <source>
        <dbReference type="Proteomes" id="UP000430345"/>
    </source>
</evidence>